<dbReference type="InterPro" id="IPR019734">
    <property type="entry name" value="TPR_rpt"/>
</dbReference>
<protein>
    <recommendedName>
        <fullName evidence="2">histidine kinase</fullName>
        <ecNumber evidence="2">2.7.13.3</ecNumber>
    </recommendedName>
</protein>
<dbReference type="PROSITE" id="PS50109">
    <property type="entry name" value="HIS_KIN"/>
    <property type="match status" value="1"/>
</dbReference>
<dbReference type="Gene3D" id="3.30.565.10">
    <property type="entry name" value="Histidine kinase-like ATPase, C-terminal domain"/>
    <property type="match status" value="1"/>
</dbReference>
<evidence type="ECO:0000313" key="9">
    <source>
        <dbReference type="EMBL" id="MDJ1497186.1"/>
    </source>
</evidence>
<dbReference type="PROSITE" id="PS50005">
    <property type="entry name" value="TPR"/>
    <property type="match status" value="1"/>
</dbReference>
<evidence type="ECO:0000259" key="8">
    <source>
        <dbReference type="PROSITE" id="PS50109"/>
    </source>
</evidence>
<accession>A0ABT7CU35</accession>
<dbReference type="InterPro" id="IPR003594">
    <property type="entry name" value="HATPase_dom"/>
</dbReference>
<dbReference type="Pfam" id="PF13424">
    <property type="entry name" value="TPR_12"/>
    <property type="match status" value="1"/>
</dbReference>
<dbReference type="InterPro" id="IPR050736">
    <property type="entry name" value="Sensor_HK_Regulatory"/>
</dbReference>
<feature type="transmembrane region" description="Helical" evidence="7">
    <location>
        <begin position="346"/>
        <end position="369"/>
    </location>
</feature>
<dbReference type="RefSeq" id="WP_314002564.1">
    <property type="nucleotide sequence ID" value="NZ_JASJOR010000025.1"/>
</dbReference>
<dbReference type="GO" id="GO:0016301">
    <property type="term" value="F:kinase activity"/>
    <property type="evidence" value="ECO:0007669"/>
    <property type="project" value="UniProtKB-KW"/>
</dbReference>
<dbReference type="PANTHER" id="PTHR43711">
    <property type="entry name" value="TWO-COMPONENT HISTIDINE KINASE"/>
    <property type="match status" value="1"/>
</dbReference>
<evidence type="ECO:0000256" key="7">
    <source>
        <dbReference type="SAM" id="Phobius"/>
    </source>
</evidence>
<keyword evidence="3" id="KW-0808">Transferase</keyword>
<dbReference type="Gene3D" id="1.10.287.130">
    <property type="match status" value="1"/>
</dbReference>
<feature type="repeat" description="TPR" evidence="6">
    <location>
        <begin position="105"/>
        <end position="138"/>
    </location>
</feature>
<dbReference type="EC" id="2.7.13.3" evidence="2"/>
<dbReference type="SUPFAM" id="SSF47384">
    <property type="entry name" value="Homodimeric domain of signal transducing histidine kinase"/>
    <property type="match status" value="1"/>
</dbReference>
<reference evidence="9 10" key="1">
    <citation type="submission" date="2023-05" db="EMBL/GenBank/DDBJ databases">
        <authorList>
            <person name="Zhang X."/>
        </authorList>
    </citation>
    <scope>NUCLEOTIDE SEQUENCE [LARGE SCALE GENOMIC DNA]</scope>
    <source>
        <strain evidence="9 10">DM2B3-1</strain>
    </source>
</reference>
<name>A0ABT7CU35_9BACT</name>
<evidence type="ECO:0000256" key="5">
    <source>
        <dbReference type="ARBA" id="ARBA00023012"/>
    </source>
</evidence>
<dbReference type="Proteomes" id="UP001228581">
    <property type="component" value="Unassembled WGS sequence"/>
</dbReference>
<evidence type="ECO:0000256" key="4">
    <source>
        <dbReference type="ARBA" id="ARBA00022777"/>
    </source>
</evidence>
<dbReference type="SUPFAM" id="SSF48452">
    <property type="entry name" value="TPR-like"/>
    <property type="match status" value="2"/>
</dbReference>
<dbReference type="Pfam" id="PF02518">
    <property type="entry name" value="HATPase_c"/>
    <property type="match status" value="1"/>
</dbReference>
<evidence type="ECO:0000256" key="3">
    <source>
        <dbReference type="ARBA" id="ARBA00022679"/>
    </source>
</evidence>
<dbReference type="Gene3D" id="1.25.40.10">
    <property type="entry name" value="Tetratricopeptide repeat domain"/>
    <property type="match status" value="2"/>
</dbReference>
<keyword evidence="6" id="KW-0802">TPR repeat</keyword>
<keyword evidence="7" id="KW-0472">Membrane</keyword>
<dbReference type="InterPro" id="IPR005467">
    <property type="entry name" value="His_kinase_dom"/>
</dbReference>
<dbReference type="EMBL" id="JASJOT010000029">
    <property type="protein sequence ID" value="MDJ1497186.1"/>
    <property type="molecule type" value="Genomic_DNA"/>
</dbReference>
<keyword evidence="4 9" id="KW-0418">Kinase</keyword>
<dbReference type="PANTHER" id="PTHR43711:SF1">
    <property type="entry name" value="HISTIDINE KINASE 1"/>
    <property type="match status" value="1"/>
</dbReference>
<sequence length="643" mass="72730">MNAQNTIVDSLQTKLADSTLTDSVRIESLNYLSREYAYISASQGAGFAQSALELSLRTGNKQGEAYAYRNLASMYAAQESFYFTLEFVQKAIHLFEQIHDTVGLGNCYMTLGVLYKNNQSYAKAINYHNKALAIFQQKQLAERTAICLYNLGDAEFFSGKLQDASIHAEECIRIYQSLYFQRGLMLGYRLKGSIHFRENQLADAARSFHRVLQLYKTLGKNAIKESAADAMIQLSRIAHQNGQAEQECNYLKEAFLLSKNNIYSLHLRTSYQYLSSYYLQKKNFPAAQQLLDEYTKANDDLIVWQNRDKAAMVGSVLDALKLSNDNQHLVRQHALKQEVIEDQKQLLTLTIVISTLLCLVCIVVLFLYLTRRKLVTELLKQKDIIHEKSQKLEENNAAKDKFFKIIAHDMVSPLNSMSGLVNLLAQDMEMFSPKELQSIMDEFSKKLHNTLGLANNLIIWAHSQMQASPPEFSVTSVAELVEKIKDTYGDIAQQKQIDLHTDIPPNLTIYADPNQIEFVLRNLVNNAIKFTSRQGCISIYAEENNLTVILSVEDNGQGMTIEKIEDLFKLDNIRQSQGTEGEKGTGMGLVLCQEFIRKNNGKITVKSQKGAGSTFSIHLPQAPCTDEVQDAFMPESDMKSRNI</sequence>
<dbReference type="InterPro" id="IPR011990">
    <property type="entry name" value="TPR-like_helical_dom_sf"/>
</dbReference>
<evidence type="ECO:0000256" key="6">
    <source>
        <dbReference type="PROSITE-ProRule" id="PRU00339"/>
    </source>
</evidence>
<dbReference type="InterPro" id="IPR036890">
    <property type="entry name" value="HATPase_C_sf"/>
</dbReference>
<gene>
    <name evidence="9" type="ORF">QNI19_29880</name>
</gene>
<keyword evidence="5" id="KW-0902">Two-component regulatory system</keyword>
<dbReference type="CDD" id="cd00075">
    <property type="entry name" value="HATPase"/>
    <property type="match status" value="1"/>
</dbReference>
<dbReference type="InterPro" id="IPR004358">
    <property type="entry name" value="Sig_transdc_His_kin-like_C"/>
</dbReference>
<dbReference type="SMART" id="SM00028">
    <property type="entry name" value="TPR"/>
    <property type="match status" value="5"/>
</dbReference>
<evidence type="ECO:0000256" key="2">
    <source>
        <dbReference type="ARBA" id="ARBA00012438"/>
    </source>
</evidence>
<feature type="domain" description="Histidine kinase" evidence="8">
    <location>
        <begin position="405"/>
        <end position="623"/>
    </location>
</feature>
<evidence type="ECO:0000313" key="10">
    <source>
        <dbReference type="Proteomes" id="UP001228581"/>
    </source>
</evidence>
<dbReference type="SMART" id="SM00387">
    <property type="entry name" value="HATPase_c"/>
    <property type="match status" value="1"/>
</dbReference>
<comment type="caution">
    <text evidence="9">The sequence shown here is derived from an EMBL/GenBank/DDBJ whole genome shotgun (WGS) entry which is preliminary data.</text>
</comment>
<keyword evidence="10" id="KW-1185">Reference proteome</keyword>
<dbReference type="SUPFAM" id="SSF55874">
    <property type="entry name" value="ATPase domain of HSP90 chaperone/DNA topoisomerase II/histidine kinase"/>
    <property type="match status" value="1"/>
</dbReference>
<dbReference type="PRINTS" id="PR00344">
    <property type="entry name" value="BCTRLSENSOR"/>
</dbReference>
<organism evidence="9 10">
    <name type="scientific">Xanthocytophaga flava</name>
    <dbReference type="NCBI Taxonomy" id="3048013"/>
    <lineage>
        <taxon>Bacteria</taxon>
        <taxon>Pseudomonadati</taxon>
        <taxon>Bacteroidota</taxon>
        <taxon>Cytophagia</taxon>
        <taxon>Cytophagales</taxon>
        <taxon>Rhodocytophagaceae</taxon>
        <taxon>Xanthocytophaga</taxon>
    </lineage>
</organism>
<keyword evidence="7" id="KW-1133">Transmembrane helix</keyword>
<proteinExistence type="predicted"/>
<dbReference type="InterPro" id="IPR036097">
    <property type="entry name" value="HisK_dim/P_sf"/>
</dbReference>
<keyword evidence="7" id="KW-0812">Transmembrane</keyword>
<comment type="catalytic activity">
    <reaction evidence="1">
        <text>ATP + protein L-histidine = ADP + protein N-phospho-L-histidine.</text>
        <dbReference type="EC" id="2.7.13.3"/>
    </reaction>
</comment>
<evidence type="ECO:0000256" key="1">
    <source>
        <dbReference type="ARBA" id="ARBA00000085"/>
    </source>
</evidence>